<organism evidence="1 2">
    <name type="scientific">Tanacetum coccineum</name>
    <dbReference type="NCBI Taxonomy" id="301880"/>
    <lineage>
        <taxon>Eukaryota</taxon>
        <taxon>Viridiplantae</taxon>
        <taxon>Streptophyta</taxon>
        <taxon>Embryophyta</taxon>
        <taxon>Tracheophyta</taxon>
        <taxon>Spermatophyta</taxon>
        <taxon>Magnoliopsida</taxon>
        <taxon>eudicotyledons</taxon>
        <taxon>Gunneridae</taxon>
        <taxon>Pentapetalae</taxon>
        <taxon>asterids</taxon>
        <taxon>campanulids</taxon>
        <taxon>Asterales</taxon>
        <taxon>Asteraceae</taxon>
        <taxon>Asteroideae</taxon>
        <taxon>Anthemideae</taxon>
        <taxon>Anthemidinae</taxon>
        <taxon>Tanacetum</taxon>
    </lineage>
</organism>
<dbReference type="Proteomes" id="UP001151760">
    <property type="component" value="Unassembled WGS sequence"/>
</dbReference>
<keyword evidence="2" id="KW-1185">Reference proteome</keyword>
<gene>
    <name evidence="1" type="ORF">Tco_0952175</name>
</gene>
<reference evidence="1" key="1">
    <citation type="journal article" date="2022" name="Int. J. Mol. Sci.">
        <title>Draft Genome of Tanacetum Coccineum: Genomic Comparison of Closely Related Tanacetum-Family Plants.</title>
        <authorList>
            <person name="Yamashiro T."/>
            <person name="Shiraishi A."/>
            <person name="Nakayama K."/>
            <person name="Satake H."/>
        </authorList>
    </citation>
    <scope>NUCLEOTIDE SEQUENCE</scope>
</reference>
<evidence type="ECO:0000313" key="2">
    <source>
        <dbReference type="Proteomes" id="UP001151760"/>
    </source>
</evidence>
<sequence length="67" mass="7086">MDVDFGLSEMNWKGFVGALGVGNDMGVPVENFGGGLGKKHGNGWNRIGPSKSSRSLSIAHKWAVVID</sequence>
<dbReference type="EMBL" id="BQNB010015731">
    <property type="protein sequence ID" value="GJT43460.1"/>
    <property type="molecule type" value="Genomic_DNA"/>
</dbReference>
<evidence type="ECO:0000313" key="1">
    <source>
        <dbReference type="EMBL" id="GJT43460.1"/>
    </source>
</evidence>
<name>A0ABQ5DW91_9ASTR</name>
<proteinExistence type="predicted"/>
<accession>A0ABQ5DW91</accession>
<protein>
    <submittedName>
        <fullName evidence="1">Uncharacterized protein</fullName>
    </submittedName>
</protein>
<reference evidence="1" key="2">
    <citation type="submission" date="2022-01" db="EMBL/GenBank/DDBJ databases">
        <authorList>
            <person name="Yamashiro T."/>
            <person name="Shiraishi A."/>
            <person name="Satake H."/>
            <person name="Nakayama K."/>
        </authorList>
    </citation>
    <scope>NUCLEOTIDE SEQUENCE</scope>
</reference>
<comment type="caution">
    <text evidence="1">The sequence shown here is derived from an EMBL/GenBank/DDBJ whole genome shotgun (WGS) entry which is preliminary data.</text>
</comment>